<proteinExistence type="predicted"/>
<feature type="coiled-coil region" evidence="1">
    <location>
        <begin position="72"/>
        <end position="141"/>
    </location>
</feature>
<dbReference type="AlphaFoldDB" id="A0ABD2IXP6"/>
<evidence type="ECO:0000256" key="2">
    <source>
        <dbReference type="SAM" id="MobiDB-lite"/>
    </source>
</evidence>
<evidence type="ECO:0000256" key="1">
    <source>
        <dbReference type="SAM" id="Coils"/>
    </source>
</evidence>
<feature type="compositionally biased region" description="Basic and acidic residues" evidence="2">
    <location>
        <begin position="250"/>
        <end position="268"/>
    </location>
</feature>
<keyword evidence="1" id="KW-0175">Coiled coil</keyword>
<name>A0ABD2IXP6_HETSC</name>
<feature type="compositionally biased region" description="Basic and acidic residues" evidence="2">
    <location>
        <begin position="12"/>
        <end position="26"/>
    </location>
</feature>
<dbReference type="Proteomes" id="UP001620645">
    <property type="component" value="Unassembled WGS sequence"/>
</dbReference>
<feature type="compositionally biased region" description="Basic and acidic residues" evidence="2">
    <location>
        <begin position="320"/>
        <end position="341"/>
    </location>
</feature>
<accession>A0ABD2IXP6</accession>
<feature type="compositionally biased region" description="Basic and acidic residues" evidence="2">
    <location>
        <begin position="289"/>
        <end position="298"/>
    </location>
</feature>
<feature type="region of interest" description="Disordered" evidence="2">
    <location>
        <begin position="1"/>
        <end position="26"/>
    </location>
</feature>
<evidence type="ECO:0000313" key="3">
    <source>
        <dbReference type="EMBL" id="KAL3084016.1"/>
    </source>
</evidence>
<keyword evidence="4" id="KW-1185">Reference proteome</keyword>
<protein>
    <submittedName>
        <fullName evidence="3">Uncharacterized protein</fullName>
    </submittedName>
</protein>
<feature type="compositionally biased region" description="Polar residues" evidence="2">
    <location>
        <begin position="359"/>
        <end position="372"/>
    </location>
</feature>
<reference evidence="3 4" key="1">
    <citation type="submission" date="2024-10" db="EMBL/GenBank/DDBJ databases">
        <authorList>
            <person name="Kim D."/>
        </authorList>
    </citation>
    <scope>NUCLEOTIDE SEQUENCE [LARGE SCALE GENOMIC DNA]</scope>
    <source>
        <strain evidence="3">Taebaek</strain>
    </source>
</reference>
<comment type="caution">
    <text evidence="3">The sequence shown here is derived from an EMBL/GenBank/DDBJ whole genome shotgun (WGS) entry which is preliminary data.</text>
</comment>
<sequence>MDQINRVVRQRQNAEQKRQKKEKAERAARAIEEYEKQLKMERKIEVINEKIKKEKSKGLFMDVIIEVQSKKLEEMQQKAHKDEVAKAALRQAVAEECQQKCHFADNLNKVEAALEKANNNNKKLKDDLDNVQRQKAKNDAQNAAEIRRLESDLELVQHVTSATHQHRSHSAIGHFSFTTSTRAISSSEEEEEQNERAVDELAPIGAKNEQFTLEQELSLAQELEKLEEMGQQQQPMDIIDLDNAALVASEDVKEKENGRQKNGDEKSGKQKLPSATDSDGIDAPAPAKSADDQQQLKEEEQEEDGWKLLAPPTKNDDEDPAKCKDSQKQQPKKEGQQEKGGFKITLPPCSESPLGQDAVPTTSDSARATTAQAIIVIDPPRTPPPQIGDRKPNKCCFGFINQKNNSPPYEGGGN</sequence>
<gene>
    <name evidence="3" type="ORF">niasHS_008888</name>
</gene>
<organism evidence="3 4">
    <name type="scientific">Heterodera schachtii</name>
    <name type="common">Sugarbeet cyst nematode worm</name>
    <name type="synonym">Tylenchus schachtii</name>
    <dbReference type="NCBI Taxonomy" id="97005"/>
    <lineage>
        <taxon>Eukaryota</taxon>
        <taxon>Metazoa</taxon>
        <taxon>Ecdysozoa</taxon>
        <taxon>Nematoda</taxon>
        <taxon>Chromadorea</taxon>
        <taxon>Rhabditida</taxon>
        <taxon>Tylenchina</taxon>
        <taxon>Tylenchomorpha</taxon>
        <taxon>Tylenchoidea</taxon>
        <taxon>Heteroderidae</taxon>
        <taxon>Heteroderinae</taxon>
        <taxon>Heterodera</taxon>
    </lineage>
</organism>
<feature type="region of interest" description="Disordered" evidence="2">
    <location>
        <begin position="249"/>
        <end position="414"/>
    </location>
</feature>
<dbReference type="EMBL" id="JBICCN010000244">
    <property type="protein sequence ID" value="KAL3084016.1"/>
    <property type="molecule type" value="Genomic_DNA"/>
</dbReference>
<evidence type="ECO:0000313" key="4">
    <source>
        <dbReference type="Proteomes" id="UP001620645"/>
    </source>
</evidence>
<feature type="region of interest" description="Disordered" evidence="2">
    <location>
        <begin position="181"/>
        <end position="206"/>
    </location>
</feature>